<sequence length="120" mass="12249">MPATSYTPRATPVTPRTASAVTRAAAATRAAPDQVSDVVRWAAFSTALVPVVLLMCGSSPAGAFATTAGLAAVTAACHALLRRSARGEVRPAAEQALPHRGRHGRTGSGAHRGGRRPSQL</sequence>
<accession>A0ABN3Q3W2</accession>
<dbReference type="EMBL" id="BAAARJ010000009">
    <property type="protein sequence ID" value="GAA2615401.1"/>
    <property type="molecule type" value="Genomic_DNA"/>
</dbReference>
<evidence type="ECO:0000256" key="1">
    <source>
        <dbReference type="SAM" id="MobiDB-lite"/>
    </source>
</evidence>
<keyword evidence="2" id="KW-0472">Membrane</keyword>
<evidence type="ECO:0000313" key="3">
    <source>
        <dbReference type="EMBL" id="GAA2615401.1"/>
    </source>
</evidence>
<organism evidence="3 4">
    <name type="scientific">Streptomyces axinellae</name>
    <dbReference type="NCBI Taxonomy" id="552788"/>
    <lineage>
        <taxon>Bacteria</taxon>
        <taxon>Bacillati</taxon>
        <taxon>Actinomycetota</taxon>
        <taxon>Actinomycetes</taxon>
        <taxon>Kitasatosporales</taxon>
        <taxon>Streptomycetaceae</taxon>
        <taxon>Streptomyces</taxon>
    </lineage>
</organism>
<evidence type="ECO:0000313" key="4">
    <source>
        <dbReference type="Proteomes" id="UP001501447"/>
    </source>
</evidence>
<keyword evidence="4" id="KW-1185">Reference proteome</keyword>
<keyword evidence="2" id="KW-1133">Transmembrane helix</keyword>
<gene>
    <name evidence="3" type="ORF">GCM10009863_31410</name>
</gene>
<dbReference type="Proteomes" id="UP001501447">
    <property type="component" value="Unassembled WGS sequence"/>
</dbReference>
<evidence type="ECO:0000256" key="2">
    <source>
        <dbReference type="SAM" id="Phobius"/>
    </source>
</evidence>
<protein>
    <submittedName>
        <fullName evidence="3">Uncharacterized protein</fullName>
    </submittedName>
</protein>
<reference evidence="3 4" key="1">
    <citation type="journal article" date="2019" name="Int. J. Syst. Evol. Microbiol.">
        <title>The Global Catalogue of Microorganisms (GCM) 10K type strain sequencing project: providing services to taxonomists for standard genome sequencing and annotation.</title>
        <authorList>
            <consortium name="The Broad Institute Genomics Platform"/>
            <consortium name="The Broad Institute Genome Sequencing Center for Infectious Disease"/>
            <person name="Wu L."/>
            <person name="Ma J."/>
        </authorList>
    </citation>
    <scope>NUCLEOTIDE SEQUENCE [LARGE SCALE GENOMIC DNA]</scope>
    <source>
        <strain evidence="3 4">JCM 16373</strain>
    </source>
</reference>
<feature type="transmembrane region" description="Helical" evidence="2">
    <location>
        <begin position="61"/>
        <end position="81"/>
    </location>
</feature>
<keyword evidence="2" id="KW-0812">Transmembrane</keyword>
<name>A0ABN3Q3W2_9ACTN</name>
<feature type="region of interest" description="Disordered" evidence="1">
    <location>
        <begin position="85"/>
        <end position="120"/>
    </location>
</feature>
<dbReference type="RefSeq" id="WP_425575993.1">
    <property type="nucleotide sequence ID" value="NZ_BAAARJ010000009.1"/>
</dbReference>
<comment type="caution">
    <text evidence="3">The sequence shown here is derived from an EMBL/GenBank/DDBJ whole genome shotgun (WGS) entry which is preliminary data.</text>
</comment>
<proteinExistence type="predicted"/>